<name>A0A176YLI7_9BRAD</name>
<protein>
    <submittedName>
        <fullName evidence="2">Uncharacterized protein</fullName>
    </submittedName>
</protein>
<dbReference type="AlphaFoldDB" id="A0A176YLI7"/>
<comment type="caution">
    <text evidence="2">The sequence shown here is derived from an EMBL/GenBank/DDBJ whole genome shotgun (WGS) entry which is preliminary data.</text>
</comment>
<evidence type="ECO:0000313" key="2">
    <source>
        <dbReference type="EMBL" id="OAF06885.1"/>
    </source>
</evidence>
<reference evidence="2 3" key="1">
    <citation type="submission" date="2016-03" db="EMBL/GenBank/DDBJ databases">
        <title>Draft Genome Sequence of the Strain BR 10245 (Bradyrhizobium sp.) isolated from nodules of Centrolobium paraense.</title>
        <authorList>
            <person name="Simoes-Araujo J.L.Sr."/>
            <person name="Barauna A.C."/>
            <person name="Silva K."/>
            <person name="Zilli J.E."/>
        </authorList>
    </citation>
    <scope>NUCLEOTIDE SEQUENCE [LARGE SCALE GENOMIC DNA]</scope>
    <source>
        <strain evidence="2 3">BR 10245</strain>
    </source>
</reference>
<feature type="compositionally biased region" description="Polar residues" evidence="1">
    <location>
        <begin position="115"/>
        <end position="131"/>
    </location>
</feature>
<evidence type="ECO:0000313" key="3">
    <source>
        <dbReference type="Proteomes" id="UP000076959"/>
    </source>
</evidence>
<accession>A0A176YLI7</accession>
<gene>
    <name evidence="2" type="ORF">AYJ54_18860</name>
</gene>
<keyword evidence="3" id="KW-1185">Reference proteome</keyword>
<evidence type="ECO:0000256" key="1">
    <source>
        <dbReference type="SAM" id="MobiDB-lite"/>
    </source>
</evidence>
<organism evidence="2 3">
    <name type="scientific">Bradyrhizobium centrolobii</name>
    <dbReference type="NCBI Taxonomy" id="1505087"/>
    <lineage>
        <taxon>Bacteria</taxon>
        <taxon>Pseudomonadati</taxon>
        <taxon>Pseudomonadota</taxon>
        <taxon>Alphaproteobacteria</taxon>
        <taxon>Hyphomicrobiales</taxon>
        <taxon>Nitrobacteraceae</taxon>
        <taxon>Bradyrhizobium</taxon>
    </lineage>
</organism>
<sequence length="142" mass="15210">MEIDMNTSPQLVHRSANELKSLLDHTAPTVYSMARPITVCEVNCTHVAVSFKFEEPVLDATSGDLEASQFAANPMPTARAVAPCAARAARADGIMVGDPSAGRGKDKVKVNSVEASCTQQTSRKMASNVSPEGNWRGWPDHL</sequence>
<dbReference type="EMBL" id="LUUB01000073">
    <property type="protein sequence ID" value="OAF06885.1"/>
    <property type="molecule type" value="Genomic_DNA"/>
</dbReference>
<feature type="region of interest" description="Disordered" evidence="1">
    <location>
        <begin position="115"/>
        <end position="142"/>
    </location>
</feature>
<dbReference type="Proteomes" id="UP000076959">
    <property type="component" value="Unassembled WGS sequence"/>
</dbReference>
<proteinExistence type="predicted"/>